<sequence>MNTSGAFSKPS</sequence>
<organism evidence="1 2">
    <name type="scientific">Drosophila navojoa</name>
    <name type="common">Fruit fly</name>
    <dbReference type="NCBI Taxonomy" id="7232"/>
    <lineage>
        <taxon>Eukaryota</taxon>
        <taxon>Metazoa</taxon>
        <taxon>Ecdysozoa</taxon>
        <taxon>Arthropoda</taxon>
        <taxon>Hexapoda</taxon>
        <taxon>Insecta</taxon>
        <taxon>Pterygota</taxon>
        <taxon>Neoptera</taxon>
        <taxon>Endopterygota</taxon>
        <taxon>Diptera</taxon>
        <taxon>Brachycera</taxon>
        <taxon>Muscomorpha</taxon>
        <taxon>Ephydroidea</taxon>
        <taxon>Drosophilidae</taxon>
        <taxon>Drosophila</taxon>
    </lineage>
</organism>
<dbReference type="EMBL" id="LSRL02002764">
    <property type="protein sequence ID" value="TDG38586.1"/>
    <property type="molecule type" value="Genomic_DNA"/>
</dbReference>
<keyword evidence="2" id="KW-1185">Reference proteome</keyword>
<protein>
    <submittedName>
        <fullName evidence="1">Uncharacterized protein</fullName>
    </submittedName>
</protein>
<feature type="non-terminal residue" evidence="1">
    <location>
        <position position="11"/>
    </location>
</feature>
<evidence type="ECO:0000313" key="1">
    <source>
        <dbReference type="EMBL" id="TDG38586.1"/>
    </source>
</evidence>
<proteinExistence type="predicted"/>
<comment type="caution">
    <text evidence="1">The sequence shown here is derived from an EMBL/GenBank/DDBJ whole genome shotgun (WGS) entry which is preliminary data.</text>
</comment>
<reference evidence="1 2" key="1">
    <citation type="journal article" date="2019" name="J. Hered.">
        <title>An Improved Genome Assembly for Drosophila navojoa, the Basal Species in the mojavensis Cluster.</title>
        <authorList>
            <person name="Vanderlinde T."/>
            <person name="Dupim E.G."/>
            <person name="Nazario-Yepiz N.O."/>
            <person name="Carvalho A.B."/>
        </authorList>
    </citation>
    <scope>NUCLEOTIDE SEQUENCE [LARGE SCALE GENOMIC DNA]</scope>
    <source>
        <strain evidence="1">Navoj_Jal97</strain>
        <tissue evidence="1">Whole organism</tissue>
    </source>
</reference>
<accession>A0A484APY7</accession>
<dbReference type="Proteomes" id="UP000295192">
    <property type="component" value="Unassembled WGS sequence"/>
</dbReference>
<gene>
    <name evidence="1" type="ORF">AWZ03_014992</name>
</gene>
<evidence type="ECO:0000313" key="2">
    <source>
        <dbReference type="Proteomes" id="UP000295192"/>
    </source>
</evidence>
<name>A0A484APY7_DRONA</name>